<accession>A0ABS8G6B7</accession>
<evidence type="ECO:0000313" key="2">
    <source>
        <dbReference type="EMBL" id="MCC2616139.1"/>
    </source>
</evidence>
<dbReference type="NCBIfam" id="TIGR03891">
    <property type="entry name" value="thiopep_ocin"/>
    <property type="match status" value="1"/>
</dbReference>
<keyword evidence="3" id="KW-1185">Reference proteome</keyword>
<dbReference type="EMBL" id="JAJEWP010000001">
    <property type="protein sequence ID" value="MCC2616139.1"/>
    <property type="molecule type" value="Genomic_DNA"/>
</dbReference>
<name>A0ABS8G6B7_9ALTE</name>
<comment type="caution">
    <text evidence="2">The sequence shown here is derived from an EMBL/GenBank/DDBJ whole genome shotgun (WGS) entry which is preliminary data.</text>
</comment>
<protein>
    <submittedName>
        <fullName evidence="2">Thiopeptide-type bacteriocin biosynthesis protein</fullName>
    </submittedName>
</protein>
<gene>
    <name evidence="2" type="ORF">LJ739_07800</name>
</gene>
<reference evidence="2 3" key="1">
    <citation type="submission" date="2021-10" db="EMBL/GenBank/DDBJ databases">
        <title>Draft genome of Aestuariibacter halophilus JC2043.</title>
        <authorList>
            <person name="Emsley S.A."/>
            <person name="Pfannmuller K.M."/>
            <person name="Ushijima B."/>
            <person name="Saw J.H."/>
            <person name="Videau P."/>
        </authorList>
    </citation>
    <scope>NUCLEOTIDE SEQUENCE [LARGE SCALE GENOMIC DNA]</scope>
    <source>
        <strain evidence="2 3">JC2043</strain>
    </source>
</reference>
<dbReference type="Pfam" id="PF14028">
    <property type="entry name" value="Lant_dehydr_C"/>
    <property type="match status" value="1"/>
</dbReference>
<dbReference type="RefSeq" id="WP_229158845.1">
    <property type="nucleotide sequence ID" value="NZ_JAJEWP010000001.1"/>
</dbReference>
<organism evidence="2 3">
    <name type="scientific">Fluctibacter halophilus</name>
    <dbReference type="NCBI Taxonomy" id="226011"/>
    <lineage>
        <taxon>Bacteria</taxon>
        <taxon>Pseudomonadati</taxon>
        <taxon>Pseudomonadota</taxon>
        <taxon>Gammaproteobacteria</taxon>
        <taxon>Alteromonadales</taxon>
        <taxon>Alteromonadaceae</taxon>
        <taxon>Fluctibacter</taxon>
    </lineage>
</organism>
<dbReference type="Proteomes" id="UP001520878">
    <property type="component" value="Unassembled WGS sequence"/>
</dbReference>
<dbReference type="InterPro" id="IPR023809">
    <property type="entry name" value="Thiopep_bacteriocin_synth_dom"/>
</dbReference>
<evidence type="ECO:0000313" key="3">
    <source>
        <dbReference type="Proteomes" id="UP001520878"/>
    </source>
</evidence>
<proteinExistence type="predicted"/>
<feature type="domain" description="Thiopeptide-type bacteriocin biosynthesis" evidence="1">
    <location>
        <begin position="6"/>
        <end position="316"/>
    </location>
</feature>
<sequence>MSDQTWLYLKVFFKFEPTLSVSVFEDGVRNYLDGVVKPFFADAQQRIDGAPYFFIRYHDNGFHLRVRVLCPDLACKAQLDDALRTASAHWQAAQAEGAAVQLDRIEADTYQPEYSKYGGVALMPDIEQHFMDSSALALDILEVSQRGGVKAEYVALWLIHETVMTLGFSAEEVVTVLNGYARFWRDQLAPFQPDLGARLLARYQANKAQLSAVFAAPGTSAPFEARDPALGDIRRRWIASLQRIIRKARDNEAAGLLTSDFTDHVQGQQDKYASLSQIRVAPFTSLVILPNLLHMLNNRIGVDVNKEAQLSFTICHYLMDQTGATDAGFDMVLEPTAPAGPAQPSHAFA</sequence>
<evidence type="ECO:0000259" key="1">
    <source>
        <dbReference type="Pfam" id="PF14028"/>
    </source>
</evidence>